<dbReference type="Pfam" id="PF00078">
    <property type="entry name" value="RVT_1"/>
    <property type="match status" value="1"/>
</dbReference>
<gene>
    <name evidence="2" type="ORF">MEDL_59901</name>
</gene>
<proteinExistence type="predicted"/>
<accession>A0A8S3V2V8</accession>
<comment type="caution">
    <text evidence="2">The sequence shown here is derived from an EMBL/GenBank/DDBJ whole genome shotgun (WGS) entry which is preliminary data.</text>
</comment>
<dbReference type="PANTHER" id="PTHR33332">
    <property type="entry name" value="REVERSE TRANSCRIPTASE DOMAIN-CONTAINING PROTEIN"/>
    <property type="match status" value="1"/>
</dbReference>
<sequence>MLHEQNVDFAILTETWYYDEKQYQFETSDLNQNGYKISVSNRQNRIGGGVALSCRSSIKMRKLFSGTKSCLEYGIWQLVFKSITINCIGIYRPPSLATPNQFVNEFFQFLEDIVPTYSNLIIMGDFNLHIEENSNAISEFNNSLDALGLIQHVDFPTHIHGQDEVKTIINKLQCKSCELDILPTKVLKSFLSELLPVITKLVNLSLSQGVFPLRWKQAVVRPLLKKAGLELIYSNYRPVSNLSFLSKLIEKCALYRLNEHVKDHDLLPTNQSAYRQFHSCESALLRLVNDILDGMEHQEVTAMIAVDLSAAFDTVDHSILINVLEYQYGVNGTALKWIDSYLRPRSCRVNVSSTTSSERQLECSVPQGSCLGPWLYLVYAGTLFDIIPPSITVYGFADDHTANKRFVPTLTNEMDAIRDLQDCAVLINTWMNSNKLKMNNAKTEFILFGSRQQLSKCQTKEIIICGDVIKSKTCIRYLGAFLDETLNFKDHITKKCKTAMMNYYKIKCIRSYLSKEATETLVLSLVISHLDYCNVILFGVSQTDLYKLQRIQNMCAKLVLNRSKYDSAKQALFDLHWLPIKARITFKILTYMYNCHVGNAPSYLINLLNPQVSKRSLRSSESSIGCYAVPYNKKKTFSDRSFSTIGPKLWNELGTNVRNSESLDTFKCRLKTLYFENYFELF</sequence>
<evidence type="ECO:0000313" key="2">
    <source>
        <dbReference type="EMBL" id="CAG2248033.1"/>
    </source>
</evidence>
<dbReference type="AlphaFoldDB" id="A0A8S3V2V8"/>
<dbReference type="EMBL" id="CAJPWZ010002921">
    <property type="protein sequence ID" value="CAG2248033.1"/>
    <property type="molecule type" value="Genomic_DNA"/>
</dbReference>
<dbReference type="SUPFAM" id="SSF56672">
    <property type="entry name" value="DNA/RNA polymerases"/>
    <property type="match status" value="1"/>
</dbReference>
<protein>
    <recommendedName>
        <fullName evidence="1">Reverse transcriptase domain-containing protein</fullName>
    </recommendedName>
</protein>
<dbReference type="InterPro" id="IPR043502">
    <property type="entry name" value="DNA/RNA_pol_sf"/>
</dbReference>
<evidence type="ECO:0000259" key="1">
    <source>
        <dbReference type="PROSITE" id="PS50878"/>
    </source>
</evidence>
<dbReference type="OrthoDB" id="10066052at2759"/>
<feature type="domain" description="Reverse transcriptase" evidence="1">
    <location>
        <begin position="204"/>
        <end position="482"/>
    </location>
</feature>
<name>A0A8S3V2V8_MYTED</name>
<organism evidence="2 3">
    <name type="scientific">Mytilus edulis</name>
    <name type="common">Blue mussel</name>
    <dbReference type="NCBI Taxonomy" id="6550"/>
    <lineage>
        <taxon>Eukaryota</taxon>
        <taxon>Metazoa</taxon>
        <taxon>Spiralia</taxon>
        <taxon>Lophotrochozoa</taxon>
        <taxon>Mollusca</taxon>
        <taxon>Bivalvia</taxon>
        <taxon>Autobranchia</taxon>
        <taxon>Pteriomorphia</taxon>
        <taxon>Mytilida</taxon>
        <taxon>Mytiloidea</taxon>
        <taxon>Mytilidae</taxon>
        <taxon>Mytilinae</taxon>
        <taxon>Mytilus</taxon>
    </lineage>
</organism>
<dbReference type="InterPro" id="IPR036691">
    <property type="entry name" value="Endo/exonu/phosph_ase_sf"/>
</dbReference>
<keyword evidence="3" id="KW-1185">Reference proteome</keyword>
<dbReference type="SUPFAM" id="SSF56219">
    <property type="entry name" value="DNase I-like"/>
    <property type="match status" value="1"/>
</dbReference>
<dbReference type="InterPro" id="IPR005135">
    <property type="entry name" value="Endo/exonuclease/phosphatase"/>
</dbReference>
<dbReference type="Proteomes" id="UP000683360">
    <property type="component" value="Unassembled WGS sequence"/>
</dbReference>
<dbReference type="CDD" id="cd01650">
    <property type="entry name" value="RT_nLTR_like"/>
    <property type="match status" value="1"/>
</dbReference>
<dbReference type="GO" id="GO:0003824">
    <property type="term" value="F:catalytic activity"/>
    <property type="evidence" value="ECO:0007669"/>
    <property type="project" value="InterPro"/>
</dbReference>
<dbReference type="Gene3D" id="3.60.10.10">
    <property type="entry name" value="Endonuclease/exonuclease/phosphatase"/>
    <property type="match status" value="1"/>
</dbReference>
<dbReference type="Pfam" id="PF03372">
    <property type="entry name" value="Exo_endo_phos"/>
    <property type="match status" value="1"/>
</dbReference>
<evidence type="ECO:0000313" key="3">
    <source>
        <dbReference type="Proteomes" id="UP000683360"/>
    </source>
</evidence>
<dbReference type="PROSITE" id="PS50878">
    <property type="entry name" value="RT_POL"/>
    <property type="match status" value="1"/>
</dbReference>
<dbReference type="InterPro" id="IPR000477">
    <property type="entry name" value="RT_dom"/>
</dbReference>
<reference evidence="2" key="1">
    <citation type="submission" date="2021-03" db="EMBL/GenBank/DDBJ databases">
        <authorList>
            <person name="Bekaert M."/>
        </authorList>
    </citation>
    <scope>NUCLEOTIDE SEQUENCE</scope>
</reference>